<dbReference type="STRING" id="1618350.UR67_C0002G0048"/>
<dbReference type="InterPro" id="IPR024034">
    <property type="entry name" value="ATPase_F1/V1_b/a_C"/>
</dbReference>
<keyword evidence="11" id="KW-0375">Hydrogen ion transport</keyword>
<dbReference type="Gene3D" id="3.40.50.300">
    <property type="entry name" value="P-loop containing nucleotide triphosphate hydrolases"/>
    <property type="match status" value="1"/>
</dbReference>
<keyword evidence="10 11" id="KW-0066">ATP synthesis</keyword>
<dbReference type="InterPro" id="IPR055190">
    <property type="entry name" value="ATP-synt_VA_C"/>
</dbReference>
<proteinExistence type="inferred from homology"/>
<dbReference type="InterPro" id="IPR000194">
    <property type="entry name" value="ATPase_F1/V1/A1_a/bsu_nucl-bd"/>
</dbReference>
<sequence>MKNEQKLTTKVETNTEAGNKGKVVQATDPIIDVYFGYLTPPIGRALFIPEQNLTLEVIEYLRNNIVRCLALGKTNGVKRGTMVIDTGEPIKIPVGAKALGRVINTFGQPLDDLPPFEADTYSLIEKPAPDFESIENTMQILETGIKAIDFFSPFPRGGKIGFFGGAGVGKTVIITELIHNIVYSAKGYSVFLGIGERIREGFELVEELKSKKLLNNVVLIFGQMDETPGIRYRTAHTGLAIAEHLRDTTNKDILLFVDNIFRFVQAGSEISTVLGRMPSDTGYQPTLGQEIGKFEERIASTKNGSITSAQAVYVPADDFSDPAIQATLNHLDSIVVLSRELSEKKIYPAINHLKSSSVLVNPLYVKKEHYESVEQTRNIFERYDSLKNIIAILGIEELSPEDRIIVDRSNKLLKYFSQPFFSSEAYTGIKGEYVPLEKTIEGVQKILSGELDEIPEDNFYMIGTIDKAIEQWEKSKHSN</sequence>
<evidence type="ECO:0000313" key="14">
    <source>
        <dbReference type="Proteomes" id="UP000034581"/>
    </source>
</evidence>
<gene>
    <name evidence="11" type="primary">atpD</name>
    <name evidence="13" type="ORF">UR67_C0002G0048</name>
</gene>
<comment type="subcellular location">
    <subcellularLocation>
        <location evidence="11">Cell membrane</location>
        <topology evidence="11">Peripheral membrane protein</topology>
    </subcellularLocation>
    <subcellularLocation>
        <location evidence="1">Membrane</location>
    </subcellularLocation>
</comment>
<organism evidence="13 14">
    <name type="scientific">candidate division CPR3 bacterium GW2011_GWF2_35_18</name>
    <dbReference type="NCBI Taxonomy" id="1618350"/>
    <lineage>
        <taxon>Bacteria</taxon>
        <taxon>Bacteria division CPR3</taxon>
    </lineage>
</organism>
<comment type="catalytic activity">
    <reaction evidence="11">
        <text>ATP + H2O + 4 H(+)(in) = ADP + phosphate + 5 H(+)(out)</text>
        <dbReference type="Rhea" id="RHEA:57720"/>
        <dbReference type="ChEBI" id="CHEBI:15377"/>
        <dbReference type="ChEBI" id="CHEBI:15378"/>
        <dbReference type="ChEBI" id="CHEBI:30616"/>
        <dbReference type="ChEBI" id="CHEBI:43474"/>
        <dbReference type="ChEBI" id="CHEBI:456216"/>
        <dbReference type="EC" id="7.1.2.2"/>
    </reaction>
</comment>
<dbReference type="NCBIfam" id="TIGR01039">
    <property type="entry name" value="atpD"/>
    <property type="match status" value="1"/>
</dbReference>
<evidence type="ECO:0000256" key="11">
    <source>
        <dbReference type="HAMAP-Rule" id="MF_01347"/>
    </source>
</evidence>
<accession>A0A0G0BKG2</accession>
<dbReference type="Pfam" id="PF02874">
    <property type="entry name" value="ATP-synt_ab_N"/>
    <property type="match status" value="1"/>
</dbReference>
<dbReference type="InterPro" id="IPR004100">
    <property type="entry name" value="ATPase_F1/V1/A1_a/bsu_N"/>
</dbReference>
<keyword evidence="4 11" id="KW-0547">Nucleotide-binding</keyword>
<evidence type="ECO:0000256" key="1">
    <source>
        <dbReference type="ARBA" id="ARBA00004370"/>
    </source>
</evidence>
<dbReference type="EMBL" id="LBQB01000002">
    <property type="protein sequence ID" value="KKP69928.1"/>
    <property type="molecule type" value="Genomic_DNA"/>
</dbReference>
<keyword evidence="9 11" id="KW-0139">CF(1)</keyword>
<feature type="binding site" evidence="11">
    <location>
        <begin position="164"/>
        <end position="171"/>
    </location>
    <ligand>
        <name>ATP</name>
        <dbReference type="ChEBI" id="CHEBI:30616"/>
    </ligand>
</feature>
<evidence type="ECO:0000256" key="9">
    <source>
        <dbReference type="ARBA" id="ARBA00023196"/>
    </source>
</evidence>
<dbReference type="PROSITE" id="PS00152">
    <property type="entry name" value="ATPASE_ALPHA_BETA"/>
    <property type="match status" value="1"/>
</dbReference>
<evidence type="ECO:0000256" key="8">
    <source>
        <dbReference type="ARBA" id="ARBA00023136"/>
    </source>
</evidence>
<evidence type="ECO:0000259" key="12">
    <source>
        <dbReference type="SMART" id="SM00382"/>
    </source>
</evidence>
<dbReference type="GO" id="GO:0046933">
    <property type="term" value="F:proton-transporting ATP synthase activity, rotational mechanism"/>
    <property type="evidence" value="ECO:0007669"/>
    <property type="project" value="UniProtKB-UniRule"/>
</dbReference>
<dbReference type="InterPro" id="IPR036121">
    <property type="entry name" value="ATPase_F1/V1/A1_a/bsu_N_sf"/>
</dbReference>
<dbReference type="GO" id="GO:0005524">
    <property type="term" value="F:ATP binding"/>
    <property type="evidence" value="ECO:0007669"/>
    <property type="project" value="UniProtKB-UniRule"/>
</dbReference>
<evidence type="ECO:0000256" key="2">
    <source>
        <dbReference type="ARBA" id="ARBA00008936"/>
    </source>
</evidence>
<dbReference type="SUPFAM" id="SSF52540">
    <property type="entry name" value="P-loop containing nucleoside triphosphate hydrolases"/>
    <property type="match status" value="1"/>
</dbReference>
<dbReference type="EC" id="7.1.2.2" evidence="11"/>
<feature type="domain" description="AAA+ ATPase" evidence="12">
    <location>
        <begin position="156"/>
        <end position="341"/>
    </location>
</feature>
<comment type="caution">
    <text evidence="13">The sequence shown here is derived from an EMBL/GenBank/DDBJ whole genome shotgun (WGS) entry which is preliminary data.</text>
</comment>
<keyword evidence="7 11" id="KW-0406">Ion transport</keyword>
<dbReference type="Pfam" id="PF00006">
    <property type="entry name" value="ATP-synt_ab"/>
    <property type="match status" value="1"/>
</dbReference>
<dbReference type="Proteomes" id="UP000034581">
    <property type="component" value="Unassembled WGS sequence"/>
</dbReference>
<dbReference type="InterPro" id="IPR003593">
    <property type="entry name" value="AAA+_ATPase"/>
</dbReference>
<keyword evidence="8 11" id="KW-0472">Membrane</keyword>
<dbReference type="HAMAP" id="MF_01347">
    <property type="entry name" value="ATP_synth_beta_bact"/>
    <property type="match status" value="1"/>
</dbReference>
<keyword evidence="5 11" id="KW-0067">ATP-binding</keyword>
<dbReference type="GO" id="GO:0005886">
    <property type="term" value="C:plasma membrane"/>
    <property type="evidence" value="ECO:0007669"/>
    <property type="project" value="UniProtKB-SubCell"/>
</dbReference>
<evidence type="ECO:0000256" key="7">
    <source>
        <dbReference type="ARBA" id="ARBA00023065"/>
    </source>
</evidence>
<comment type="function">
    <text evidence="11">Produces ATP from ADP in the presence of a proton gradient across the membrane. The catalytic sites are hosted primarily by the beta subunits.</text>
</comment>
<dbReference type="SUPFAM" id="SSF50615">
    <property type="entry name" value="N-terminal domain of alpha and beta subunits of F1 ATP synthase"/>
    <property type="match status" value="1"/>
</dbReference>
<dbReference type="PATRIC" id="fig|1618350.3.peg.353"/>
<evidence type="ECO:0000256" key="6">
    <source>
        <dbReference type="ARBA" id="ARBA00022967"/>
    </source>
</evidence>
<evidence type="ECO:0000256" key="4">
    <source>
        <dbReference type="ARBA" id="ARBA00022741"/>
    </source>
</evidence>
<protein>
    <recommendedName>
        <fullName evidence="11">ATP synthase subunit beta</fullName>
        <ecNumber evidence="11">7.1.2.2</ecNumber>
    </recommendedName>
    <alternativeName>
        <fullName evidence="11">ATP synthase F1 sector subunit beta</fullName>
    </alternativeName>
    <alternativeName>
        <fullName evidence="11">F-ATPase subunit beta</fullName>
    </alternativeName>
</protein>
<dbReference type="CDD" id="cd18110">
    <property type="entry name" value="ATP-synt_F1_beta_C"/>
    <property type="match status" value="1"/>
</dbReference>
<keyword evidence="3 11" id="KW-0813">Transport</keyword>
<evidence type="ECO:0000256" key="3">
    <source>
        <dbReference type="ARBA" id="ARBA00022448"/>
    </source>
</evidence>
<evidence type="ECO:0000256" key="5">
    <source>
        <dbReference type="ARBA" id="ARBA00022840"/>
    </source>
</evidence>
<dbReference type="PANTHER" id="PTHR15184">
    <property type="entry name" value="ATP SYNTHASE"/>
    <property type="match status" value="1"/>
</dbReference>
<dbReference type="InterPro" id="IPR020003">
    <property type="entry name" value="ATPase_a/bsu_AS"/>
</dbReference>
<dbReference type="GO" id="GO:0045259">
    <property type="term" value="C:proton-transporting ATP synthase complex"/>
    <property type="evidence" value="ECO:0007669"/>
    <property type="project" value="UniProtKB-KW"/>
</dbReference>
<dbReference type="AlphaFoldDB" id="A0A0G0BKG2"/>
<dbReference type="SMART" id="SM00382">
    <property type="entry name" value="AAA"/>
    <property type="match status" value="1"/>
</dbReference>
<dbReference type="Gene3D" id="2.40.10.170">
    <property type="match status" value="1"/>
</dbReference>
<dbReference type="PANTHER" id="PTHR15184:SF71">
    <property type="entry name" value="ATP SYNTHASE SUBUNIT BETA, MITOCHONDRIAL"/>
    <property type="match status" value="1"/>
</dbReference>
<dbReference type="Gene3D" id="1.10.1140.10">
    <property type="entry name" value="Bovine Mitochondrial F1-atpase, Atp Synthase Beta Chain, Chain D, domain 3"/>
    <property type="match status" value="1"/>
</dbReference>
<keyword evidence="11" id="KW-1003">Cell membrane</keyword>
<dbReference type="InterPro" id="IPR005722">
    <property type="entry name" value="ATP_synth_F1_bsu"/>
</dbReference>
<keyword evidence="6 11" id="KW-1278">Translocase</keyword>
<comment type="similarity">
    <text evidence="2 11">Belongs to the ATPase alpha/beta chains family.</text>
</comment>
<evidence type="ECO:0000313" key="13">
    <source>
        <dbReference type="EMBL" id="KKP69928.1"/>
    </source>
</evidence>
<dbReference type="InterPro" id="IPR050053">
    <property type="entry name" value="ATPase_alpha/beta_chains"/>
</dbReference>
<dbReference type="Pfam" id="PF22919">
    <property type="entry name" value="ATP-synt_VA_C"/>
    <property type="match status" value="1"/>
</dbReference>
<dbReference type="SUPFAM" id="SSF47917">
    <property type="entry name" value="C-terminal domain of alpha and beta subunits of F1 ATP synthase"/>
    <property type="match status" value="1"/>
</dbReference>
<name>A0A0G0BKG2_UNCC3</name>
<dbReference type="InterPro" id="IPR027417">
    <property type="entry name" value="P-loop_NTPase"/>
</dbReference>
<evidence type="ECO:0000256" key="10">
    <source>
        <dbReference type="ARBA" id="ARBA00023310"/>
    </source>
</evidence>
<reference evidence="13 14" key="1">
    <citation type="journal article" date="2015" name="Nature">
        <title>rRNA introns, odd ribosomes, and small enigmatic genomes across a large radiation of phyla.</title>
        <authorList>
            <person name="Brown C.T."/>
            <person name="Hug L.A."/>
            <person name="Thomas B.C."/>
            <person name="Sharon I."/>
            <person name="Castelle C.J."/>
            <person name="Singh A."/>
            <person name="Wilkins M.J."/>
            <person name="Williams K.H."/>
            <person name="Banfield J.F."/>
        </authorList>
    </citation>
    <scope>NUCLEOTIDE SEQUENCE [LARGE SCALE GENOMIC DNA]</scope>
</reference>